<organism evidence="1 2">
    <name type="scientific">Marvinbryantia formatexigens DSM 14469</name>
    <dbReference type="NCBI Taxonomy" id="478749"/>
    <lineage>
        <taxon>Bacteria</taxon>
        <taxon>Bacillati</taxon>
        <taxon>Bacillota</taxon>
        <taxon>Clostridia</taxon>
        <taxon>Lachnospirales</taxon>
        <taxon>Lachnospiraceae</taxon>
        <taxon>Marvinbryantia</taxon>
    </lineage>
</organism>
<name>C6LI25_9FIRM</name>
<dbReference type="Gene3D" id="1.50.10.10">
    <property type="match status" value="1"/>
</dbReference>
<dbReference type="InterPro" id="IPR012341">
    <property type="entry name" value="6hp_glycosidase-like_sf"/>
</dbReference>
<comment type="caution">
    <text evidence="1">The sequence shown here is derived from an EMBL/GenBank/DDBJ whole genome shotgun (WGS) entry which is preliminary data.</text>
</comment>
<accession>C6LI25</accession>
<proteinExistence type="predicted"/>
<dbReference type="STRING" id="168384.SAMN05660368_02594"/>
<dbReference type="eggNOG" id="COG3538">
    <property type="taxonomic scope" value="Bacteria"/>
</dbReference>
<protein>
    <recommendedName>
        <fullName evidence="3">Metal-independent alpha-mannosidase</fullName>
    </recommendedName>
</protein>
<dbReference type="InterPro" id="IPR008313">
    <property type="entry name" value="GH125"/>
</dbReference>
<reference evidence="1" key="1">
    <citation type="submission" date="2009-07" db="EMBL/GenBank/DDBJ databases">
        <authorList>
            <person name="Weinstock G."/>
            <person name="Sodergren E."/>
            <person name="Clifton S."/>
            <person name="Fulton L."/>
            <person name="Fulton B."/>
            <person name="Courtney L."/>
            <person name="Fronick C."/>
            <person name="Harrison M."/>
            <person name="Strong C."/>
            <person name="Farmer C."/>
            <person name="Delahaunty K."/>
            <person name="Markovic C."/>
            <person name="Hall O."/>
            <person name="Minx P."/>
            <person name="Tomlinson C."/>
            <person name="Mitreva M."/>
            <person name="Nelson J."/>
            <person name="Hou S."/>
            <person name="Wollam A."/>
            <person name="Pepin K.H."/>
            <person name="Johnson M."/>
            <person name="Bhonagiri V."/>
            <person name="Nash W.E."/>
            <person name="Warren W."/>
            <person name="Chinwalla A."/>
            <person name="Mardis E.R."/>
            <person name="Wilson R.K."/>
        </authorList>
    </citation>
    <scope>NUCLEOTIDE SEQUENCE [LARGE SCALE GENOMIC DNA]</scope>
    <source>
        <strain evidence="1">DSM 14469</strain>
    </source>
</reference>
<dbReference type="EMBL" id="ACCL02000016">
    <property type="protein sequence ID" value="EET59680.1"/>
    <property type="molecule type" value="Genomic_DNA"/>
</dbReference>
<evidence type="ECO:0000313" key="1">
    <source>
        <dbReference type="EMBL" id="EET59680.1"/>
    </source>
</evidence>
<dbReference type="PIRSF" id="PIRSF028846">
    <property type="entry name" value="UCP028846"/>
    <property type="match status" value="1"/>
</dbReference>
<gene>
    <name evidence="1" type="ORF">BRYFOR_08296</name>
</gene>
<keyword evidence="2" id="KW-1185">Reference proteome</keyword>
<dbReference type="PANTHER" id="PTHR31047">
    <property type="entry name" value="MEIOTICALLY UP-REGULATED GENE 157 PROTEIN"/>
    <property type="match status" value="1"/>
</dbReference>
<dbReference type="InterPro" id="IPR008928">
    <property type="entry name" value="6-hairpin_glycosidase_sf"/>
</dbReference>
<sequence>MKEKGMTEKRKNGQIPEAINHILDTVKEIFAQEPQVYETFKNCYTNTLDTAVHHMKDNTVYIVTGDIPAMWLRDSAASLRPYLIPAKEDKEIADILVGAAQRQAAYICIDPYANAFNAEPNGNCWEKDETEMNDWLWERKYEVDSLCYPIQFAYLIWKNTGRTDQFTRSFAEAAWKILTVFRTEQYHEEKSGYRFTRRNTYYTDTLSRDGKGPLAKQGIGMTWSGFRPSDDACTYGYLIPSNMFAVVVLGYLEEIARDVLKIPDMAREAAVLKEEIYEGIEKYGITRKEGFGEVYAYEADGFGEFNLMDDANVPSLLSMDYLGYRGRSREVAENTRRMILSETNPFYYKGEKAAGIGSPHTPAGYIWHIALCMRGLTAQTAEKKRQMIMLAVSTDGGKNLMHEGFCADDDTKYTREWFTWANAMFSELVMDYCGYKIEKETHVSCGMTE</sequence>
<dbReference type="Pfam" id="PF06824">
    <property type="entry name" value="Glyco_hydro_125"/>
    <property type="match status" value="1"/>
</dbReference>
<dbReference type="SUPFAM" id="SSF48208">
    <property type="entry name" value="Six-hairpin glycosidases"/>
    <property type="match status" value="1"/>
</dbReference>
<evidence type="ECO:0000313" key="2">
    <source>
        <dbReference type="Proteomes" id="UP000005561"/>
    </source>
</evidence>
<dbReference type="Proteomes" id="UP000005561">
    <property type="component" value="Unassembled WGS sequence"/>
</dbReference>
<dbReference type="GO" id="GO:0005975">
    <property type="term" value="P:carbohydrate metabolic process"/>
    <property type="evidence" value="ECO:0007669"/>
    <property type="project" value="InterPro"/>
</dbReference>
<dbReference type="SMART" id="SM01149">
    <property type="entry name" value="DUF1237"/>
    <property type="match status" value="1"/>
</dbReference>
<dbReference type="AlphaFoldDB" id="C6LI25"/>
<dbReference type="PANTHER" id="PTHR31047:SF0">
    <property type="entry name" value="MEIOTICALLY UP-REGULATED GENE 157 PROTEIN"/>
    <property type="match status" value="1"/>
</dbReference>
<evidence type="ECO:0008006" key="3">
    <source>
        <dbReference type="Google" id="ProtNLM"/>
    </source>
</evidence>